<keyword evidence="3" id="KW-1185">Reference proteome</keyword>
<proteinExistence type="predicted"/>
<dbReference type="Proteomes" id="UP001162156">
    <property type="component" value="Unassembled WGS sequence"/>
</dbReference>
<name>A0AAV8ZH71_9CUCU</name>
<sequence length="99" mass="10978">MQDRPLNEIHANETKGFVEEKKLNVAPGKSISVEDLESTNIASPEQSDVESFEKESSLQPSTSNKIPSPELSVEDNEKEMGSSTSREEREMWGTPILGK</sequence>
<dbReference type="EMBL" id="JANEYF010001466">
    <property type="protein sequence ID" value="KAJ8963886.1"/>
    <property type="molecule type" value="Genomic_DNA"/>
</dbReference>
<feature type="compositionally biased region" description="Polar residues" evidence="1">
    <location>
        <begin position="57"/>
        <end position="66"/>
    </location>
</feature>
<protein>
    <submittedName>
        <fullName evidence="2">Uncharacterized protein</fullName>
    </submittedName>
</protein>
<gene>
    <name evidence="2" type="ORF">NQ314_005303</name>
</gene>
<organism evidence="2 3">
    <name type="scientific">Rhamnusium bicolor</name>
    <dbReference type="NCBI Taxonomy" id="1586634"/>
    <lineage>
        <taxon>Eukaryota</taxon>
        <taxon>Metazoa</taxon>
        <taxon>Ecdysozoa</taxon>
        <taxon>Arthropoda</taxon>
        <taxon>Hexapoda</taxon>
        <taxon>Insecta</taxon>
        <taxon>Pterygota</taxon>
        <taxon>Neoptera</taxon>
        <taxon>Endopterygota</taxon>
        <taxon>Coleoptera</taxon>
        <taxon>Polyphaga</taxon>
        <taxon>Cucujiformia</taxon>
        <taxon>Chrysomeloidea</taxon>
        <taxon>Cerambycidae</taxon>
        <taxon>Lepturinae</taxon>
        <taxon>Rhagiini</taxon>
        <taxon>Rhamnusium</taxon>
    </lineage>
</organism>
<dbReference type="AlphaFoldDB" id="A0AAV8ZH71"/>
<evidence type="ECO:0000313" key="2">
    <source>
        <dbReference type="EMBL" id="KAJ8963886.1"/>
    </source>
</evidence>
<comment type="caution">
    <text evidence="2">The sequence shown here is derived from an EMBL/GenBank/DDBJ whole genome shotgun (WGS) entry which is preliminary data.</text>
</comment>
<reference evidence="2" key="1">
    <citation type="journal article" date="2023" name="Insect Mol. Biol.">
        <title>Genome sequencing provides insights into the evolution of gene families encoding plant cell wall-degrading enzymes in longhorned beetles.</title>
        <authorList>
            <person name="Shin N.R."/>
            <person name="Okamura Y."/>
            <person name="Kirsch R."/>
            <person name="Pauchet Y."/>
        </authorList>
    </citation>
    <scope>NUCLEOTIDE SEQUENCE</scope>
    <source>
        <strain evidence="2">RBIC_L_NR</strain>
    </source>
</reference>
<feature type="region of interest" description="Disordered" evidence="1">
    <location>
        <begin position="35"/>
        <end position="99"/>
    </location>
</feature>
<evidence type="ECO:0000256" key="1">
    <source>
        <dbReference type="SAM" id="MobiDB-lite"/>
    </source>
</evidence>
<accession>A0AAV8ZH71</accession>
<evidence type="ECO:0000313" key="3">
    <source>
        <dbReference type="Proteomes" id="UP001162156"/>
    </source>
</evidence>